<evidence type="ECO:0000256" key="1">
    <source>
        <dbReference type="ARBA" id="ARBA00007031"/>
    </source>
</evidence>
<organism evidence="3 4">
    <name type="scientific">Methylobacterium soli</name>
    <dbReference type="NCBI Taxonomy" id="553447"/>
    <lineage>
        <taxon>Bacteria</taxon>
        <taxon>Pseudomonadati</taxon>
        <taxon>Pseudomonadota</taxon>
        <taxon>Alphaproteobacteria</taxon>
        <taxon>Hyphomicrobiales</taxon>
        <taxon>Methylobacteriaceae</taxon>
        <taxon>Methylobacterium</taxon>
    </lineage>
</organism>
<proteinExistence type="inferred from homology"/>
<dbReference type="AlphaFoldDB" id="A0A6L3STW6"/>
<reference evidence="3 4" key="1">
    <citation type="submission" date="2019-09" db="EMBL/GenBank/DDBJ databases">
        <title>YIM 48816 draft genome.</title>
        <authorList>
            <person name="Jiang L."/>
        </authorList>
    </citation>
    <scope>NUCLEOTIDE SEQUENCE [LARGE SCALE GENOMIC DNA]</scope>
    <source>
        <strain evidence="3 4">YIM 48816</strain>
    </source>
</reference>
<feature type="region of interest" description="Disordered" evidence="2">
    <location>
        <begin position="126"/>
        <end position="194"/>
    </location>
</feature>
<gene>
    <name evidence="3" type="ORF">F6X53_27615</name>
</gene>
<dbReference type="RefSeq" id="WP_151004423.1">
    <property type="nucleotide sequence ID" value="NZ_BPQY01000239.1"/>
</dbReference>
<dbReference type="Pfam" id="PF05443">
    <property type="entry name" value="ROS_MUCR"/>
    <property type="match status" value="1"/>
</dbReference>
<dbReference type="GO" id="GO:0008270">
    <property type="term" value="F:zinc ion binding"/>
    <property type="evidence" value="ECO:0007669"/>
    <property type="project" value="InterPro"/>
</dbReference>
<dbReference type="Gene3D" id="1.10.10.1550">
    <property type="entry name" value="ROS/MUCR transcriptional regulator protein"/>
    <property type="match status" value="1"/>
</dbReference>
<keyword evidence="4" id="KW-1185">Reference proteome</keyword>
<protein>
    <submittedName>
        <fullName evidence="3">MucR family transcriptional regulator</fullName>
    </submittedName>
</protein>
<comment type="caution">
    <text evidence="3">The sequence shown here is derived from an EMBL/GenBank/DDBJ whole genome shotgun (WGS) entry which is preliminary data.</text>
</comment>
<evidence type="ECO:0000313" key="3">
    <source>
        <dbReference type="EMBL" id="KAB1072936.1"/>
    </source>
</evidence>
<sequence>MSEAEVATQTNHIELAVDIVSAYLSNNHVAAGDLPALLMKVHAAVSGLGQSVTSVEPETKATPAQIRKSITPDALISFEDGKPYKTLRRHLTIRGLSPEAYRAKHGLPADYPMTAASYSEQRSSLAKSLGLGQQRRKPITKSSGASEKVTEAAVPAEASKARGGRKKAAEAPTEAEAPKKRAGKRKPAEPAMAE</sequence>
<dbReference type="GO" id="GO:0006355">
    <property type="term" value="P:regulation of DNA-templated transcription"/>
    <property type="evidence" value="ECO:0007669"/>
    <property type="project" value="InterPro"/>
</dbReference>
<evidence type="ECO:0000256" key="2">
    <source>
        <dbReference type="SAM" id="MobiDB-lite"/>
    </source>
</evidence>
<evidence type="ECO:0000313" key="4">
    <source>
        <dbReference type="Proteomes" id="UP000474159"/>
    </source>
</evidence>
<dbReference type="EMBL" id="VZZK01000045">
    <property type="protein sequence ID" value="KAB1072936.1"/>
    <property type="molecule type" value="Genomic_DNA"/>
</dbReference>
<dbReference type="OrthoDB" id="8005028at2"/>
<dbReference type="InterPro" id="IPR041920">
    <property type="entry name" value="ROS/MUCR_sf"/>
</dbReference>
<name>A0A6L3STW6_9HYPH</name>
<comment type="similarity">
    <text evidence="1">Belongs to the ros/MucR family.</text>
</comment>
<dbReference type="GO" id="GO:0003677">
    <property type="term" value="F:DNA binding"/>
    <property type="evidence" value="ECO:0007669"/>
    <property type="project" value="InterPro"/>
</dbReference>
<dbReference type="Proteomes" id="UP000474159">
    <property type="component" value="Unassembled WGS sequence"/>
</dbReference>
<dbReference type="InterPro" id="IPR008807">
    <property type="entry name" value="ROS_MUCR"/>
</dbReference>
<accession>A0A6L3STW6</accession>